<organism evidence="2 3">
    <name type="scientific">Tomitella cavernea</name>
    <dbReference type="NCBI Taxonomy" id="1387982"/>
    <lineage>
        <taxon>Bacteria</taxon>
        <taxon>Bacillati</taxon>
        <taxon>Actinomycetota</taxon>
        <taxon>Actinomycetes</taxon>
        <taxon>Mycobacteriales</taxon>
        <taxon>Tomitella</taxon>
    </lineage>
</organism>
<evidence type="ECO:0008006" key="4">
    <source>
        <dbReference type="Google" id="ProtNLM"/>
    </source>
</evidence>
<keyword evidence="3" id="KW-1185">Reference proteome</keyword>
<dbReference type="PANTHER" id="PTHR35800">
    <property type="entry name" value="PROTEIN JAG"/>
    <property type="match status" value="1"/>
</dbReference>
<dbReference type="InterPro" id="IPR039247">
    <property type="entry name" value="KhpB"/>
</dbReference>
<name>A0ABP9D296_9ACTN</name>
<evidence type="ECO:0000256" key="1">
    <source>
        <dbReference type="SAM" id="MobiDB-lite"/>
    </source>
</evidence>
<dbReference type="PANTHER" id="PTHR35800:SF1">
    <property type="entry name" value="RNA-BINDING PROTEIN KHPB"/>
    <property type="match status" value="1"/>
</dbReference>
<dbReference type="EMBL" id="BAABKQ010000001">
    <property type="protein sequence ID" value="GAA4824713.1"/>
    <property type="molecule type" value="Genomic_DNA"/>
</dbReference>
<evidence type="ECO:0000313" key="3">
    <source>
        <dbReference type="Proteomes" id="UP001500839"/>
    </source>
</evidence>
<feature type="region of interest" description="Disordered" evidence="1">
    <location>
        <begin position="1"/>
        <end position="49"/>
    </location>
</feature>
<accession>A0ABP9D296</accession>
<dbReference type="Gene3D" id="3.30.300.20">
    <property type="match status" value="1"/>
</dbReference>
<gene>
    <name evidence="2" type="ORF">GCM10023353_37310</name>
</gene>
<dbReference type="InterPro" id="IPR015946">
    <property type="entry name" value="KH_dom-like_a/b"/>
</dbReference>
<evidence type="ECO:0000313" key="2">
    <source>
        <dbReference type="EMBL" id="GAA4824713.1"/>
    </source>
</evidence>
<reference evidence="3" key="1">
    <citation type="journal article" date="2019" name="Int. J. Syst. Evol. Microbiol.">
        <title>The Global Catalogue of Microorganisms (GCM) 10K type strain sequencing project: providing services to taxonomists for standard genome sequencing and annotation.</title>
        <authorList>
            <consortium name="The Broad Institute Genomics Platform"/>
            <consortium name="The Broad Institute Genome Sequencing Center for Infectious Disease"/>
            <person name="Wu L."/>
            <person name="Ma J."/>
        </authorList>
    </citation>
    <scope>NUCLEOTIDE SEQUENCE [LARGE SCALE GENOMIC DNA]</scope>
    <source>
        <strain evidence="3">JCM 18542</strain>
    </source>
</reference>
<dbReference type="Proteomes" id="UP001500839">
    <property type="component" value="Unassembled WGS sequence"/>
</dbReference>
<proteinExistence type="predicted"/>
<sequence>MAQDDLLQPEEAQAEDNQSDTPAEDGAAERSTEEQETTDEQDGAGLSGEELLVEEGEIAGDYLEQLLDVLDYDGDIDMDVDGRRAVVSVEGGRDLGRLVGQSGDVLDALQELTRLAVQQQTGVRSR</sequence>
<protein>
    <recommendedName>
        <fullName evidence="4">KH domain-containing protein</fullName>
    </recommendedName>
</protein>
<comment type="caution">
    <text evidence="2">The sequence shown here is derived from an EMBL/GenBank/DDBJ whole genome shotgun (WGS) entry which is preliminary data.</text>
</comment>